<dbReference type="RefSeq" id="WP_027311778.1">
    <property type="nucleotide sequence ID" value="NZ_JBHLZN010000002.1"/>
</dbReference>
<dbReference type="PANTHER" id="PTHR34309:SF10">
    <property type="entry name" value="SLR1406 PROTEIN"/>
    <property type="match status" value="1"/>
</dbReference>
<feature type="signal peptide" evidence="1">
    <location>
        <begin position="1"/>
        <end position="18"/>
    </location>
</feature>
<keyword evidence="1" id="KW-0732">Signal</keyword>
<dbReference type="InterPro" id="IPR005624">
    <property type="entry name" value="PduO/GlcC-like"/>
</dbReference>
<dbReference type="Gene3D" id="3.30.450.150">
    <property type="entry name" value="Haem-degrading domain"/>
    <property type="match status" value="1"/>
</dbReference>
<dbReference type="Pfam" id="PF03928">
    <property type="entry name" value="HbpS-like"/>
    <property type="match status" value="1"/>
</dbReference>
<dbReference type="PANTHER" id="PTHR34309">
    <property type="entry name" value="SLR1406 PROTEIN"/>
    <property type="match status" value="1"/>
</dbReference>
<dbReference type="EMBL" id="JBHLZN010000002">
    <property type="protein sequence ID" value="MFB9886309.1"/>
    <property type="molecule type" value="Genomic_DNA"/>
</dbReference>
<evidence type="ECO:0000256" key="1">
    <source>
        <dbReference type="SAM" id="SignalP"/>
    </source>
</evidence>
<dbReference type="Proteomes" id="UP001589628">
    <property type="component" value="Unassembled WGS sequence"/>
</dbReference>
<feature type="chain" id="PRO_5047380529" evidence="1">
    <location>
        <begin position="19"/>
        <end position="164"/>
    </location>
</feature>
<sequence>MNNTFTHLLAGLSLSLFATVGHSATLNQQPLLSQSSSQQLAELALQACQKDGYNVAVSVVDSAGTLRAFVRSDFAGPHTVSSSFRKAYTAASMGRNTAELGQLIADKPELAGLAAMDDNLLLLGGGLPLQQDGKRLGGIGVGGAPGGHLDQACAEQAIQAVFAN</sequence>
<gene>
    <name evidence="2" type="ORF">ACFFLH_07810</name>
</gene>
<organism evidence="2 3">
    <name type="scientific">Balneatrix alpica</name>
    <dbReference type="NCBI Taxonomy" id="75684"/>
    <lineage>
        <taxon>Bacteria</taxon>
        <taxon>Pseudomonadati</taxon>
        <taxon>Pseudomonadota</taxon>
        <taxon>Gammaproteobacteria</taxon>
        <taxon>Oceanospirillales</taxon>
        <taxon>Balneatrichaceae</taxon>
        <taxon>Balneatrix</taxon>
    </lineage>
</organism>
<dbReference type="InterPro" id="IPR052517">
    <property type="entry name" value="GlcG_carb_metab_protein"/>
</dbReference>
<protein>
    <submittedName>
        <fullName evidence="2">Heme-binding protein</fullName>
    </submittedName>
</protein>
<name>A0ABV5ZCR8_9GAMM</name>
<comment type="caution">
    <text evidence="2">The sequence shown here is derived from an EMBL/GenBank/DDBJ whole genome shotgun (WGS) entry which is preliminary data.</text>
</comment>
<accession>A0ABV5ZCR8</accession>
<evidence type="ECO:0000313" key="3">
    <source>
        <dbReference type="Proteomes" id="UP001589628"/>
    </source>
</evidence>
<dbReference type="InterPro" id="IPR038084">
    <property type="entry name" value="PduO/GlcC-like_sf"/>
</dbReference>
<reference evidence="2 3" key="1">
    <citation type="submission" date="2024-09" db="EMBL/GenBank/DDBJ databases">
        <authorList>
            <person name="Sun Q."/>
            <person name="Mori K."/>
        </authorList>
    </citation>
    <scope>NUCLEOTIDE SEQUENCE [LARGE SCALE GENOMIC DNA]</scope>
    <source>
        <strain evidence="2 3">ATCC 51285</strain>
    </source>
</reference>
<evidence type="ECO:0000313" key="2">
    <source>
        <dbReference type="EMBL" id="MFB9886309.1"/>
    </source>
</evidence>
<proteinExistence type="predicted"/>
<keyword evidence="3" id="KW-1185">Reference proteome</keyword>
<dbReference type="SUPFAM" id="SSF143744">
    <property type="entry name" value="GlcG-like"/>
    <property type="match status" value="1"/>
</dbReference>